<evidence type="ECO:0000256" key="5">
    <source>
        <dbReference type="SAM" id="MobiDB-lite"/>
    </source>
</evidence>
<evidence type="ECO:0000256" key="4">
    <source>
        <dbReference type="ARBA" id="ARBA00038402"/>
    </source>
</evidence>
<accession>A0AAD5WF26</accession>
<organism evidence="6 7">
    <name type="scientific">Parelaphostrongylus tenuis</name>
    <name type="common">Meningeal worm</name>
    <dbReference type="NCBI Taxonomy" id="148309"/>
    <lineage>
        <taxon>Eukaryota</taxon>
        <taxon>Metazoa</taxon>
        <taxon>Ecdysozoa</taxon>
        <taxon>Nematoda</taxon>
        <taxon>Chromadorea</taxon>
        <taxon>Rhabditida</taxon>
        <taxon>Rhabditina</taxon>
        <taxon>Rhabditomorpha</taxon>
        <taxon>Strongyloidea</taxon>
        <taxon>Metastrongylidae</taxon>
        <taxon>Parelaphostrongylus</taxon>
    </lineage>
</organism>
<comment type="caution">
    <text evidence="6">The sequence shown here is derived from an EMBL/GenBank/DDBJ whole genome shotgun (WGS) entry which is preliminary data.</text>
</comment>
<name>A0AAD5WF26_PARTN</name>
<dbReference type="GO" id="GO:0046872">
    <property type="term" value="F:metal ion binding"/>
    <property type="evidence" value="ECO:0007669"/>
    <property type="project" value="UniProtKB-KW"/>
</dbReference>
<dbReference type="GO" id="GO:0005655">
    <property type="term" value="C:nucleolar ribonuclease P complex"/>
    <property type="evidence" value="ECO:0007669"/>
    <property type="project" value="TreeGrafter"/>
</dbReference>
<dbReference type="EMBL" id="JAHQIW010006001">
    <property type="protein sequence ID" value="KAJ1367777.1"/>
    <property type="molecule type" value="Genomic_DNA"/>
</dbReference>
<evidence type="ECO:0000256" key="2">
    <source>
        <dbReference type="ARBA" id="ARBA00022723"/>
    </source>
</evidence>
<proteinExistence type="inferred from homology"/>
<dbReference type="InterPro" id="IPR007175">
    <property type="entry name" value="Rpr2/Snm1/Rpp21"/>
</dbReference>
<evidence type="ECO:0008006" key="8">
    <source>
        <dbReference type="Google" id="ProtNLM"/>
    </source>
</evidence>
<keyword evidence="3" id="KW-0862">Zinc</keyword>
<reference evidence="6" key="1">
    <citation type="submission" date="2021-06" db="EMBL/GenBank/DDBJ databases">
        <title>Parelaphostrongylus tenuis whole genome reference sequence.</title>
        <authorList>
            <person name="Garwood T.J."/>
            <person name="Larsen P.A."/>
            <person name="Fountain-Jones N.M."/>
            <person name="Garbe J.R."/>
            <person name="Macchietto M.G."/>
            <person name="Kania S.A."/>
            <person name="Gerhold R.W."/>
            <person name="Richards J.E."/>
            <person name="Wolf T.M."/>
        </authorList>
    </citation>
    <scope>NUCLEOTIDE SEQUENCE</scope>
    <source>
        <strain evidence="6">MNPRO001-30</strain>
        <tissue evidence="6">Meninges</tissue>
    </source>
</reference>
<keyword evidence="1" id="KW-0819">tRNA processing</keyword>
<evidence type="ECO:0000313" key="7">
    <source>
        <dbReference type="Proteomes" id="UP001196413"/>
    </source>
</evidence>
<keyword evidence="2" id="KW-0479">Metal-binding</keyword>
<comment type="similarity">
    <text evidence="4">Belongs to the eukaryotic/archaeal RNase P protein component 4 family.</text>
</comment>
<evidence type="ECO:0000313" key="6">
    <source>
        <dbReference type="EMBL" id="KAJ1367777.1"/>
    </source>
</evidence>
<dbReference type="AlphaFoldDB" id="A0AAD5WF26"/>
<dbReference type="GO" id="GO:0008033">
    <property type="term" value="P:tRNA processing"/>
    <property type="evidence" value="ECO:0007669"/>
    <property type="project" value="UniProtKB-KW"/>
</dbReference>
<dbReference type="Pfam" id="PF04032">
    <property type="entry name" value="Rpr2"/>
    <property type="match status" value="1"/>
</dbReference>
<dbReference type="PANTHER" id="PTHR14742">
    <property type="entry name" value="RIBONUCLEASE P SUBUNIT P21"/>
    <property type="match status" value="1"/>
</dbReference>
<evidence type="ECO:0000256" key="1">
    <source>
        <dbReference type="ARBA" id="ARBA00022694"/>
    </source>
</evidence>
<gene>
    <name evidence="6" type="ORF">KIN20_028766</name>
</gene>
<dbReference type="PANTHER" id="PTHR14742:SF0">
    <property type="entry name" value="RIBONUCLEASE P PROTEIN SUBUNIT P21"/>
    <property type="match status" value="1"/>
</dbReference>
<keyword evidence="7" id="KW-1185">Reference proteome</keyword>
<evidence type="ECO:0000256" key="3">
    <source>
        <dbReference type="ARBA" id="ARBA00022833"/>
    </source>
</evidence>
<sequence>MCDSVEKDVSVSSSPAIKSDTAGHNKRKKGRKTPCDRVDSGSARLHASDSHMRLNFLHQAAVHFSYQSSGIDDGYAKLARRYTKLFRDVLKTERVKVMPDIIQTFCRKCKQMFLAKVMRSELTLVQCKVIQSKCILCGYKRNYEWNMGHLSRNQKYWTNGDGQT</sequence>
<dbReference type="Proteomes" id="UP001196413">
    <property type="component" value="Unassembled WGS sequence"/>
</dbReference>
<protein>
    <recommendedName>
        <fullName evidence="8">RNAse P Rpr2/Rpp21 subunit domain protein</fullName>
    </recommendedName>
</protein>
<feature type="region of interest" description="Disordered" evidence="5">
    <location>
        <begin position="1"/>
        <end position="40"/>
    </location>
</feature>